<reference evidence="3 4" key="1">
    <citation type="submission" date="2014-09" db="EMBL/GenBank/DDBJ databases">
        <authorList>
            <person name="Martin A.A."/>
        </authorList>
    </citation>
    <scope>NUCLEOTIDE SEQUENCE</scope>
    <source>
        <strain evidence="4">ED321</strain>
        <strain evidence="3">ED321 Heterogonic</strain>
    </source>
</reference>
<dbReference type="AlphaFoldDB" id="A0A090L7R7"/>
<keyword evidence="1" id="KW-0732">Signal</keyword>
<dbReference type="RefSeq" id="XP_024502766.1">
    <property type="nucleotide sequence ID" value="XM_024648827.1"/>
</dbReference>
<feature type="domain" description="SCP" evidence="2">
    <location>
        <begin position="138"/>
        <end position="249"/>
    </location>
</feature>
<evidence type="ECO:0000259" key="2">
    <source>
        <dbReference type="Pfam" id="PF00188"/>
    </source>
</evidence>
<dbReference type="InterPro" id="IPR014044">
    <property type="entry name" value="CAP_dom"/>
</dbReference>
<accession>A0A090L7R7</accession>
<keyword evidence="4" id="KW-1185">Reference proteome</keyword>
<dbReference type="EMBL" id="LN609528">
    <property type="protein sequence ID" value="CEF63564.2"/>
    <property type="molecule type" value="Genomic_DNA"/>
</dbReference>
<feature type="signal peptide" evidence="1">
    <location>
        <begin position="1"/>
        <end position="20"/>
    </location>
</feature>
<evidence type="ECO:0000313" key="3">
    <source>
        <dbReference type="EMBL" id="CEF63564.2"/>
    </source>
</evidence>
<evidence type="ECO:0000313" key="6">
    <source>
        <dbReference type="WormBase" id="SRAE_1000182500"/>
    </source>
</evidence>
<dbReference type="OrthoDB" id="6483362at2759"/>
<dbReference type="Gene3D" id="3.40.33.10">
    <property type="entry name" value="CAP"/>
    <property type="match status" value="1"/>
</dbReference>
<dbReference type="WormBase" id="SRAE_1000182500">
    <property type="protein sequence ID" value="SRP03184"/>
    <property type="gene ID" value="WBGene00258434"/>
</dbReference>
<dbReference type="WBParaSite" id="SRAE_1000182500.1">
    <property type="protein sequence ID" value="SRAE_1000182500.1"/>
    <property type="gene ID" value="WBGene00258434"/>
</dbReference>
<dbReference type="GeneID" id="36375929"/>
<sequence length="292" mass="34632">MKFLLHESIFIILLISSTICKKLTLQKLERLTGITYYIADLTRVYVCNDYLFYNETKALLYQDKIYDDYKKIKSKFIPDGGIKDKIKTMKNKYIIGENKGGRFYEINPFTELCKKNIWGVCVDCYYKISNSELRKRLLEEINFYRKLHGVPSVSYHSKYNNYAKEEAKKFLKTNKSSSCVHQTKFGCVYLPVPDIFVQFTINSIYEKLLAYYDWKKNAYKSKLESAIQLIWKKARYIGISFAQEDYFVFIFLTFSSKVKNDKNYKKNVRPIMSKYIKQYGTLPKTIQFGMKL</sequence>
<gene>
    <name evidence="3 5 6" type="ORF">SRAE_1000182500</name>
</gene>
<evidence type="ECO:0000313" key="5">
    <source>
        <dbReference type="WBParaSite" id="SRAE_1000182500.1"/>
    </source>
</evidence>
<dbReference type="CTD" id="36375929"/>
<proteinExistence type="predicted"/>
<name>A0A090L7R7_STRRB</name>
<evidence type="ECO:0000256" key="1">
    <source>
        <dbReference type="SAM" id="SignalP"/>
    </source>
</evidence>
<evidence type="ECO:0000313" key="4">
    <source>
        <dbReference type="Proteomes" id="UP000035682"/>
    </source>
</evidence>
<reference evidence="5" key="2">
    <citation type="submission" date="2020-12" db="UniProtKB">
        <authorList>
            <consortium name="WormBaseParasite"/>
        </authorList>
    </citation>
    <scope>IDENTIFICATION</scope>
</reference>
<feature type="chain" id="PRO_5015030532" evidence="1">
    <location>
        <begin position="21"/>
        <end position="292"/>
    </location>
</feature>
<organism evidence="3">
    <name type="scientific">Strongyloides ratti</name>
    <name type="common">Parasitic roundworm</name>
    <dbReference type="NCBI Taxonomy" id="34506"/>
    <lineage>
        <taxon>Eukaryota</taxon>
        <taxon>Metazoa</taxon>
        <taxon>Ecdysozoa</taxon>
        <taxon>Nematoda</taxon>
        <taxon>Chromadorea</taxon>
        <taxon>Rhabditida</taxon>
        <taxon>Tylenchina</taxon>
        <taxon>Panagrolaimomorpha</taxon>
        <taxon>Strongyloidoidea</taxon>
        <taxon>Strongyloididae</taxon>
        <taxon>Strongyloides</taxon>
    </lineage>
</organism>
<dbReference type="Pfam" id="PF00188">
    <property type="entry name" value="CAP"/>
    <property type="match status" value="1"/>
</dbReference>
<dbReference type="SUPFAM" id="SSF55797">
    <property type="entry name" value="PR-1-like"/>
    <property type="match status" value="1"/>
</dbReference>
<dbReference type="InterPro" id="IPR035940">
    <property type="entry name" value="CAP_sf"/>
</dbReference>
<protein>
    <submittedName>
        <fullName evidence="3 5">CAP domain-containing protein</fullName>
    </submittedName>
</protein>
<dbReference type="Proteomes" id="UP000035682">
    <property type="component" value="Unplaced"/>
</dbReference>